<feature type="region of interest" description="Disordered" evidence="1">
    <location>
        <begin position="830"/>
        <end position="852"/>
    </location>
</feature>
<name>A0A4Y9Z1X9_9APHY</name>
<evidence type="ECO:0000313" key="3">
    <source>
        <dbReference type="Proteomes" id="UP000298390"/>
    </source>
</evidence>
<comment type="caution">
    <text evidence="2">The sequence shown here is derived from an EMBL/GenBank/DDBJ whole genome shotgun (WGS) entry which is preliminary data.</text>
</comment>
<organism evidence="2 3">
    <name type="scientific">Rhodofomes roseus</name>
    <dbReference type="NCBI Taxonomy" id="34475"/>
    <lineage>
        <taxon>Eukaryota</taxon>
        <taxon>Fungi</taxon>
        <taxon>Dikarya</taxon>
        <taxon>Basidiomycota</taxon>
        <taxon>Agaricomycotina</taxon>
        <taxon>Agaricomycetes</taxon>
        <taxon>Polyporales</taxon>
        <taxon>Rhodofomes</taxon>
    </lineage>
</organism>
<feature type="compositionally biased region" description="Low complexity" evidence="1">
    <location>
        <begin position="175"/>
        <end position="187"/>
    </location>
</feature>
<proteinExistence type="predicted"/>
<dbReference type="Proteomes" id="UP000298390">
    <property type="component" value="Unassembled WGS sequence"/>
</dbReference>
<reference evidence="2 3" key="1">
    <citation type="submission" date="2019-01" db="EMBL/GenBank/DDBJ databases">
        <title>Genome sequencing of the rare red list fungi Fomitopsis rosea.</title>
        <authorList>
            <person name="Buettner E."/>
            <person name="Kellner H."/>
        </authorList>
    </citation>
    <scope>NUCLEOTIDE SEQUENCE [LARGE SCALE GENOMIC DNA]</scope>
    <source>
        <strain evidence="2 3">DSM 105464</strain>
    </source>
</reference>
<accession>A0A4Y9Z1X9</accession>
<feature type="region of interest" description="Disordered" evidence="1">
    <location>
        <begin position="1"/>
        <end position="61"/>
    </location>
</feature>
<evidence type="ECO:0000256" key="1">
    <source>
        <dbReference type="SAM" id="MobiDB-lite"/>
    </source>
</evidence>
<dbReference type="EMBL" id="SEKV01000039">
    <property type="protein sequence ID" value="TFY68030.1"/>
    <property type="molecule type" value="Genomic_DNA"/>
</dbReference>
<gene>
    <name evidence="2" type="ORF">EVJ58_g1269</name>
</gene>
<evidence type="ECO:0000313" key="2">
    <source>
        <dbReference type="EMBL" id="TFY68030.1"/>
    </source>
</evidence>
<feature type="compositionally biased region" description="Basic residues" evidence="1">
    <location>
        <begin position="37"/>
        <end position="46"/>
    </location>
</feature>
<feature type="compositionally biased region" description="Polar residues" evidence="1">
    <location>
        <begin position="214"/>
        <end position="232"/>
    </location>
</feature>
<protein>
    <submittedName>
        <fullName evidence="2">Uncharacterized protein</fullName>
    </submittedName>
</protein>
<dbReference type="AlphaFoldDB" id="A0A4Y9Z1X9"/>
<feature type="region of interest" description="Disordered" evidence="1">
    <location>
        <begin position="154"/>
        <end position="233"/>
    </location>
</feature>
<sequence>MRDTKPNKKRKAKPADGPSRSKKSKVETSASGGRKASGARKKKRPAGHILSTNDKPDANPTWVVVPPTSGPTDASPTLVEPHARPRIWATSKQELLEVHPALKNEVNGVVWGSVEAPILCIQGPTWPGDQWHGQTAIEFTMIRRRLQHPSAAQQFPEAGPMNVSNTQDDYAARGSSVPISSISTPVTDVPSDPPQLYAFHPSAQLDGLSVPSDRPSTSPRAHSERPVTSSSPGLEFVDHQTVPATSPHPAPLALLCEASSLAENFAAIGEPIQETTKSAEVVVRGSPANLTVNAARSRSSSVSSGMSYDEARDLSGSSYGTTLTSVLSWKPDYLSPSLSDTRFRTSNVREDPEEGDAVANADLKHSLFQLHAARWTQPLAPSSYLNSRFSYPSHGWGGQPTYPASDPGPIEPADAMMSHLPPASDSHSTPPELSALQEHYKVGLPVAVVLCRDSALWTFDLPPKYGCVLLGFFNITRMGYTHMDSNSLRCRIRLEWTPGGDSPDPTMQPPLTPWWVAPDGSAMDSVDSEMVLHPYSFLPLHILAVSAFSDKDRAIGVSEATSAEGWHCQSCGKLNVQRNLRLQRCSDCARENGLPPIRVDYVRNPHLMAPSSRPWDKTYGNVASACKRLSDGSCTQIYTIDSRAIVKHIYTCNRPEVQRGSSRLFTAIQSDTELVQRKASGSLVAGSHYIAVFGDSTTFNSPCTPWSGVPSSVTEAREMFQERCRTAGDWPSFVIDKMVITAWMDAGSKKGCLMPAKGVRMAMYCLGADMEISIYPKSLASEGKTMSVQMIKTDLNTSITLDDEADGGDSRVVYQSMQIKDEEDTLRPDLDSMVVDDPEPQRASVSGRRATQKKGAIKEPLFVTLVHGDMLLFESDDFEYTLKRTGMSIVLTATDAGQGAPAV</sequence>